<evidence type="ECO:0000313" key="3">
    <source>
        <dbReference type="Proteomes" id="UP000248584"/>
    </source>
</evidence>
<dbReference type="EMBL" id="QKZR01000001">
    <property type="protein sequence ID" value="PZX43577.1"/>
    <property type="molecule type" value="Genomic_DNA"/>
</dbReference>
<keyword evidence="1" id="KW-0472">Membrane</keyword>
<keyword evidence="1" id="KW-1133">Transmembrane helix</keyword>
<sequence length="247" mass="28521">MKFLGKFRRRMILDGKFKNYLLYAVGEIVLIVAGILIAWKINNLNELRKSKIVQVKIYESLYEELETNLIVLNTASTTYESTSANLEKTLAYIGLQQDQLDNEARETIVQMKFRNSNLRDEALSSINATDKFQFVENDSLKILIAQYPAQIKEFMEQEVKLRSIVEGKLKPNLEKHLSLVDMLPENSKYKRIKSYVKESDYASLLNSKEYQNAVIDLLLQTKIQMNIANKIKNKTETLASKLSLELN</sequence>
<evidence type="ECO:0000313" key="2">
    <source>
        <dbReference type="EMBL" id="PZX43577.1"/>
    </source>
</evidence>
<organism evidence="2 3">
    <name type="scientific">Nonlabens dokdonensis</name>
    <dbReference type="NCBI Taxonomy" id="328515"/>
    <lineage>
        <taxon>Bacteria</taxon>
        <taxon>Pseudomonadati</taxon>
        <taxon>Bacteroidota</taxon>
        <taxon>Flavobacteriia</taxon>
        <taxon>Flavobacteriales</taxon>
        <taxon>Flavobacteriaceae</taxon>
        <taxon>Nonlabens</taxon>
    </lineage>
</organism>
<proteinExistence type="predicted"/>
<accession>A0ABX5Q0W6</accession>
<keyword evidence="3" id="KW-1185">Reference proteome</keyword>
<dbReference type="Proteomes" id="UP000248584">
    <property type="component" value="Unassembled WGS sequence"/>
</dbReference>
<evidence type="ECO:0000256" key="1">
    <source>
        <dbReference type="SAM" id="Phobius"/>
    </source>
</evidence>
<feature type="transmembrane region" description="Helical" evidence="1">
    <location>
        <begin position="20"/>
        <end position="39"/>
    </location>
</feature>
<reference evidence="2 3" key="1">
    <citation type="submission" date="2018-06" db="EMBL/GenBank/DDBJ databases">
        <title>Genomic Encyclopedia of Archaeal and Bacterial Type Strains, Phase II (KMG-II): from individual species to whole genera.</title>
        <authorList>
            <person name="Goeker M."/>
        </authorList>
    </citation>
    <scope>NUCLEOTIDE SEQUENCE [LARGE SCALE GENOMIC DNA]</scope>
    <source>
        <strain evidence="2 3">DSM 17205</strain>
    </source>
</reference>
<gene>
    <name evidence="2" type="ORF">LX97_00578</name>
</gene>
<comment type="caution">
    <text evidence="2">The sequence shown here is derived from an EMBL/GenBank/DDBJ whole genome shotgun (WGS) entry which is preliminary data.</text>
</comment>
<name>A0ABX5Q0W6_9FLAO</name>
<protein>
    <submittedName>
        <fullName evidence="2">Uncharacterized protein</fullName>
    </submittedName>
</protein>
<keyword evidence="1" id="KW-0812">Transmembrane</keyword>